<comment type="cofactor">
    <cofactor evidence="1">
        <name>FAD</name>
        <dbReference type="ChEBI" id="CHEBI:57692"/>
    </cofactor>
</comment>
<name>A0A644YPA0_9ZZZZ</name>
<protein>
    <recommendedName>
        <fullName evidence="5">FAD-binding oxidoreductase/transferase type 4 C-terminal domain-containing protein</fullName>
    </recommendedName>
</protein>
<dbReference type="EMBL" id="VSSQ01005759">
    <property type="protein sequence ID" value="MPM30336.1"/>
    <property type="molecule type" value="Genomic_DNA"/>
</dbReference>
<dbReference type="AlphaFoldDB" id="A0A644YPA0"/>
<gene>
    <name evidence="6" type="ORF">SDC9_76884</name>
</gene>
<keyword evidence="3" id="KW-0274">FAD</keyword>
<dbReference type="SUPFAM" id="SSF55103">
    <property type="entry name" value="FAD-linked oxidases, C-terminal domain"/>
    <property type="match status" value="1"/>
</dbReference>
<dbReference type="PANTHER" id="PTHR43716:SF1">
    <property type="entry name" value="D-2-HYDROXYGLUTARATE DEHYDROGENASE, MITOCHONDRIAL"/>
    <property type="match status" value="1"/>
</dbReference>
<proteinExistence type="predicted"/>
<dbReference type="InterPro" id="IPR004113">
    <property type="entry name" value="FAD-bd_oxidored_4_C"/>
</dbReference>
<comment type="caution">
    <text evidence="6">The sequence shown here is derived from an EMBL/GenBank/DDBJ whole genome shotgun (WGS) entry which is preliminary data.</text>
</comment>
<dbReference type="InterPro" id="IPR051264">
    <property type="entry name" value="FAD-oxidored/transferase_4"/>
</dbReference>
<dbReference type="GO" id="GO:0022904">
    <property type="term" value="P:respiratory electron transport chain"/>
    <property type="evidence" value="ECO:0007669"/>
    <property type="project" value="TreeGrafter"/>
</dbReference>
<reference evidence="6" key="1">
    <citation type="submission" date="2019-08" db="EMBL/GenBank/DDBJ databases">
        <authorList>
            <person name="Kucharzyk K."/>
            <person name="Murdoch R.W."/>
            <person name="Higgins S."/>
            <person name="Loffler F."/>
        </authorList>
    </citation>
    <scope>NUCLEOTIDE SEQUENCE</scope>
</reference>
<dbReference type="PANTHER" id="PTHR43716">
    <property type="entry name" value="D-2-HYDROXYGLUTARATE DEHYDROGENASE, MITOCHONDRIAL"/>
    <property type="match status" value="1"/>
</dbReference>
<dbReference type="InterPro" id="IPR016164">
    <property type="entry name" value="FAD-linked_Oxase-like_C"/>
</dbReference>
<keyword evidence="4" id="KW-0560">Oxidoreductase</keyword>
<keyword evidence="2" id="KW-0285">Flavoprotein</keyword>
<evidence type="ECO:0000313" key="6">
    <source>
        <dbReference type="EMBL" id="MPM30336.1"/>
    </source>
</evidence>
<feature type="domain" description="FAD-binding oxidoreductase/transferase type 4 C-terminal" evidence="5">
    <location>
        <begin position="31"/>
        <end position="156"/>
    </location>
</feature>
<sequence>MEYLNPLAAALVGWTARHSVLAEFHGAEGKIRDSAGMANLWGARESLSARLTQAGFPISEDPQFPPDALEESIDWLTTQRIPTFGHLGVGILHPRFLQNDARIAELYRRVSVSGGQISGEHGMGLKKRQWASESFQADVQALKTQFDPYNIFNRGKQC</sequence>
<dbReference type="GO" id="GO:0050660">
    <property type="term" value="F:flavin adenine dinucleotide binding"/>
    <property type="evidence" value="ECO:0007669"/>
    <property type="project" value="InterPro"/>
</dbReference>
<evidence type="ECO:0000259" key="5">
    <source>
        <dbReference type="Pfam" id="PF02913"/>
    </source>
</evidence>
<evidence type="ECO:0000256" key="2">
    <source>
        <dbReference type="ARBA" id="ARBA00022630"/>
    </source>
</evidence>
<accession>A0A644YPA0</accession>
<evidence type="ECO:0000256" key="4">
    <source>
        <dbReference type="ARBA" id="ARBA00023002"/>
    </source>
</evidence>
<evidence type="ECO:0000256" key="1">
    <source>
        <dbReference type="ARBA" id="ARBA00001974"/>
    </source>
</evidence>
<dbReference type="Pfam" id="PF02913">
    <property type="entry name" value="FAD-oxidase_C"/>
    <property type="match status" value="1"/>
</dbReference>
<dbReference type="GO" id="GO:0016491">
    <property type="term" value="F:oxidoreductase activity"/>
    <property type="evidence" value="ECO:0007669"/>
    <property type="project" value="UniProtKB-KW"/>
</dbReference>
<organism evidence="6">
    <name type="scientific">bioreactor metagenome</name>
    <dbReference type="NCBI Taxonomy" id="1076179"/>
    <lineage>
        <taxon>unclassified sequences</taxon>
        <taxon>metagenomes</taxon>
        <taxon>ecological metagenomes</taxon>
    </lineage>
</organism>
<evidence type="ECO:0000256" key="3">
    <source>
        <dbReference type="ARBA" id="ARBA00022827"/>
    </source>
</evidence>